<evidence type="ECO:0000313" key="1">
    <source>
        <dbReference type="Proteomes" id="UP000095280"/>
    </source>
</evidence>
<dbReference type="Proteomes" id="UP000095280">
    <property type="component" value="Unplaced"/>
</dbReference>
<dbReference type="WBParaSite" id="maker-uti_cns_0006206-snap-gene-0.5-mRNA-1">
    <property type="protein sequence ID" value="maker-uti_cns_0006206-snap-gene-0.5-mRNA-1"/>
    <property type="gene ID" value="maker-uti_cns_0006206-snap-gene-0.5"/>
</dbReference>
<keyword evidence="1" id="KW-1185">Reference proteome</keyword>
<name>A0A1I8HI84_9PLAT</name>
<evidence type="ECO:0000313" key="3">
    <source>
        <dbReference type="WBParaSite" id="maker-uti_cns_0017306-snap-gene-0.3-mRNA-1"/>
    </source>
</evidence>
<sequence>MRCRPGMALNKAACECQRGDSCPKGYELRRDRKCYRTGCDPGFKRTKEGGCKK</sequence>
<reference evidence="2 3" key="1">
    <citation type="submission" date="2016-11" db="UniProtKB">
        <authorList>
            <consortium name="WormBaseParasite"/>
        </authorList>
    </citation>
    <scope>IDENTIFICATION</scope>
</reference>
<accession>A0A1I8HI84</accession>
<evidence type="ECO:0000313" key="2">
    <source>
        <dbReference type="WBParaSite" id="maker-uti_cns_0006206-snap-gene-0.5-mRNA-1"/>
    </source>
</evidence>
<protein>
    <submittedName>
        <fullName evidence="2 3">EGF-like domain-containing protein</fullName>
    </submittedName>
</protein>
<dbReference type="AlphaFoldDB" id="A0A1I8HI84"/>
<proteinExistence type="predicted"/>
<dbReference type="WBParaSite" id="maker-uti_cns_0017306-snap-gene-0.3-mRNA-1">
    <property type="protein sequence ID" value="maker-uti_cns_0017306-snap-gene-0.3-mRNA-1"/>
    <property type="gene ID" value="maker-uti_cns_0017306-snap-gene-0.3"/>
</dbReference>
<organism evidence="1 2">
    <name type="scientific">Macrostomum lignano</name>
    <dbReference type="NCBI Taxonomy" id="282301"/>
    <lineage>
        <taxon>Eukaryota</taxon>
        <taxon>Metazoa</taxon>
        <taxon>Spiralia</taxon>
        <taxon>Lophotrochozoa</taxon>
        <taxon>Platyhelminthes</taxon>
        <taxon>Rhabditophora</taxon>
        <taxon>Macrostomorpha</taxon>
        <taxon>Macrostomida</taxon>
        <taxon>Macrostomidae</taxon>
        <taxon>Macrostomum</taxon>
    </lineage>
</organism>